<dbReference type="PANTHER" id="PTHR46033:SF8">
    <property type="entry name" value="PROTEIN MAINTENANCE OF MERISTEMS-LIKE"/>
    <property type="match status" value="1"/>
</dbReference>
<dbReference type="EMBL" id="SDMP01000013">
    <property type="protein sequence ID" value="RYR21498.1"/>
    <property type="molecule type" value="Genomic_DNA"/>
</dbReference>
<dbReference type="AlphaFoldDB" id="A0A445A517"/>
<dbReference type="InterPro" id="IPR019557">
    <property type="entry name" value="AminoTfrase-like_pln_mobile"/>
</dbReference>
<gene>
    <name evidence="2" type="ORF">Ahy_B03g066807</name>
</gene>
<evidence type="ECO:0000313" key="3">
    <source>
        <dbReference type="Proteomes" id="UP000289738"/>
    </source>
</evidence>
<organism evidence="2 3">
    <name type="scientific">Arachis hypogaea</name>
    <name type="common">Peanut</name>
    <dbReference type="NCBI Taxonomy" id="3818"/>
    <lineage>
        <taxon>Eukaryota</taxon>
        <taxon>Viridiplantae</taxon>
        <taxon>Streptophyta</taxon>
        <taxon>Embryophyta</taxon>
        <taxon>Tracheophyta</taxon>
        <taxon>Spermatophyta</taxon>
        <taxon>Magnoliopsida</taxon>
        <taxon>eudicotyledons</taxon>
        <taxon>Gunneridae</taxon>
        <taxon>Pentapetalae</taxon>
        <taxon>rosids</taxon>
        <taxon>fabids</taxon>
        <taxon>Fabales</taxon>
        <taxon>Fabaceae</taxon>
        <taxon>Papilionoideae</taxon>
        <taxon>50 kb inversion clade</taxon>
        <taxon>dalbergioids sensu lato</taxon>
        <taxon>Dalbergieae</taxon>
        <taxon>Pterocarpus clade</taxon>
        <taxon>Arachis</taxon>
    </lineage>
</organism>
<dbReference type="PANTHER" id="PTHR46033">
    <property type="entry name" value="PROTEIN MAIN-LIKE 2"/>
    <property type="match status" value="1"/>
</dbReference>
<name>A0A445A517_ARAHY</name>
<sequence length="177" mass="20243">MSGGGVNADENLNRLDELHIAAHLFHKPTRVLTPHGTLVSAGHIGTTKFNIRLKWLRTRLQQMPLDLEDNGLMHWSSAVLSWLYRAICLATNYSVEGMAGCHTLLMSWIYYRLPFWASNVTTLYSFPLATRWEGKKGQNDYAEQRLLRHRLRLDNLQVDEVGADFYMATVHGPLYSV</sequence>
<dbReference type="Proteomes" id="UP000289738">
    <property type="component" value="Chromosome B03"/>
</dbReference>
<dbReference type="Pfam" id="PF10536">
    <property type="entry name" value="PMD"/>
    <property type="match status" value="1"/>
</dbReference>
<dbReference type="GO" id="GO:0010073">
    <property type="term" value="P:meristem maintenance"/>
    <property type="evidence" value="ECO:0007669"/>
    <property type="project" value="InterPro"/>
</dbReference>
<comment type="caution">
    <text evidence="2">The sequence shown here is derived from an EMBL/GenBank/DDBJ whole genome shotgun (WGS) entry which is preliminary data.</text>
</comment>
<evidence type="ECO:0000259" key="1">
    <source>
        <dbReference type="Pfam" id="PF10536"/>
    </source>
</evidence>
<accession>A0A445A517</accession>
<feature type="domain" description="Aminotransferase-like plant mobile" evidence="1">
    <location>
        <begin position="58"/>
        <end position="161"/>
    </location>
</feature>
<keyword evidence="3" id="KW-1185">Reference proteome</keyword>
<proteinExistence type="predicted"/>
<reference evidence="2 3" key="1">
    <citation type="submission" date="2019-01" db="EMBL/GenBank/DDBJ databases">
        <title>Sequencing of cultivated peanut Arachis hypogaea provides insights into genome evolution and oil improvement.</title>
        <authorList>
            <person name="Chen X."/>
        </authorList>
    </citation>
    <scope>NUCLEOTIDE SEQUENCE [LARGE SCALE GENOMIC DNA]</scope>
    <source>
        <strain evidence="3">cv. Fuhuasheng</strain>
        <tissue evidence="2">Leaves</tissue>
    </source>
</reference>
<dbReference type="InterPro" id="IPR044824">
    <property type="entry name" value="MAIN-like"/>
</dbReference>
<protein>
    <recommendedName>
        <fullName evidence="1">Aminotransferase-like plant mobile domain-containing protein</fullName>
    </recommendedName>
</protein>
<evidence type="ECO:0000313" key="2">
    <source>
        <dbReference type="EMBL" id="RYR21498.1"/>
    </source>
</evidence>